<reference evidence="1" key="1">
    <citation type="submission" date="2022-11" db="UniProtKB">
        <authorList>
            <consortium name="EnsemblMetazoa"/>
        </authorList>
    </citation>
    <scope>IDENTIFICATION</scope>
</reference>
<evidence type="ECO:0008006" key="3">
    <source>
        <dbReference type="Google" id="ProtNLM"/>
    </source>
</evidence>
<evidence type="ECO:0000313" key="2">
    <source>
        <dbReference type="Proteomes" id="UP000887567"/>
    </source>
</evidence>
<dbReference type="RefSeq" id="XP_020917825.1">
    <property type="nucleotide sequence ID" value="XM_021062166.1"/>
</dbReference>
<organism evidence="1 2">
    <name type="scientific">Exaiptasia diaphana</name>
    <name type="common">Tropical sea anemone</name>
    <name type="synonym">Aiptasia pulchella</name>
    <dbReference type="NCBI Taxonomy" id="2652724"/>
    <lineage>
        <taxon>Eukaryota</taxon>
        <taxon>Metazoa</taxon>
        <taxon>Cnidaria</taxon>
        <taxon>Anthozoa</taxon>
        <taxon>Hexacorallia</taxon>
        <taxon>Actiniaria</taxon>
        <taxon>Aiptasiidae</taxon>
        <taxon>Exaiptasia</taxon>
    </lineage>
</organism>
<dbReference type="EnsemblMetazoa" id="XM_021062166.1">
    <property type="protein sequence ID" value="XP_020917825.1"/>
    <property type="gene ID" value="LOC110255109"/>
</dbReference>
<dbReference type="InterPro" id="IPR051154">
    <property type="entry name" value="Prespore-cell_inducing_factor"/>
</dbReference>
<dbReference type="GO" id="GO:0005576">
    <property type="term" value="C:extracellular region"/>
    <property type="evidence" value="ECO:0007669"/>
    <property type="project" value="TreeGrafter"/>
</dbReference>
<dbReference type="GeneID" id="110255109"/>
<keyword evidence="2" id="KW-1185">Reference proteome</keyword>
<sequence length="169" mass="19005">FADPDFFSSTYANKFKDPTYIASPYGSWLSIPSSSSFSSWFHSDFARNKEFNDIIELKKTGESDSNGAAIYRYYESKFFPVDGKGFGAQGQRDCSTNALRNYGFTATVKGTFTFTGKEEFAFAGGEELWVFINRKRVVQLFHSPSVSATPCRLFSLKAAATKVRQDMNF</sequence>
<dbReference type="OrthoDB" id="5970626at2759"/>
<accession>A0A913YCY5</accession>
<protein>
    <recommendedName>
        <fullName evidence="3">PA14 domain-containing protein</fullName>
    </recommendedName>
</protein>
<evidence type="ECO:0000313" key="1">
    <source>
        <dbReference type="EnsemblMetazoa" id="XP_020917825.1"/>
    </source>
</evidence>
<dbReference type="KEGG" id="epa:110255109"/>
<dbReference type="AlphaFoldDB" id="A0A913YCY5"/>
<dbReference type="Proteomes" id="UP000887567">
    <property type="component" value="Unplaced"/>
</dbReference>
<dbReference type="PANTHER" id="PTHR31137">
    <property type="entry name" value="PROTEIN PSIB-RELATED-RELATED"/>
    <property type="match status" value="1"/>
</dbReference>
<name>A0A913YCY5_EXADI</name>
<proteinExistence type="predicted"/>